<feature type="region of interest" description="Disordered" evidence="1">
    <location>
        <begin position="33"/>
        <end position="97"/>
    </location>
</feature>
<proteinExistence type="predicted"/>
<keyword evidence="2" id="KW-0812">Transmembrane</keyword>
<keyword evidence="5" id="KW-1185">Reference proteome</keyword>
<protein>
    <recommendedName>
        <fullName evidence="6">Transmembrane protein</fullName>
    </recommendedName>
</protein>
<evidence type="ECO:0000313" key="5">
    <source>
        <dbReference type="Proteomes" id="UP000221165"/>
    </source>
</evidence>
<feature type="non-terminal residue" evidence="4">
    <location>
        <position position="477"/>
    </location>
</feature>
<reference evidence="4 5" key="1">
    <citation type="journal article" date="2017" name="Int. J. Parasitol.">
        <title>The genome of the protozoan parasite Cystoisospora suis and a reverse vaccinology approach to identify vaccine candidates.</title>
        <authorList>
            <person name="Palmieri N."/>
            <person name="Shrestha A."/>
            <person name="Ruttkowski B."/>
            <person name="Beck T."/>
            <person name="Vogl C."/>
            <person name="Tomley F."/>
            <person name="Blake D.P."/>
            <person name="Joachim A."/>
        </authorList>
    </citation>
    <scope>NUCLEOTIDE SEQUENCE [LARGE SCALE GENOMIC DNA]</scope>
    <source>
        <strain evidence="4 5">Wien I</strain>
    </source>
</reference>
<dbReference type="EMBL" id="MIGC01010138">
    <property type="protein sequence ID" value="PHJ14980.1"/>
    <property type="molecule type" value="Genomic_DNA"/>
</dbReference>
<dbReference type="VEuPathDB" id="ToxoDB:CSUI_011209"/>
<keyword evidence="3" id="KW-0732">Signal</keyword>
<comment type="caution">
    <text evidence="4">The sequence shown here is derived from an EMBL/GenBank/DDBJ whole genome shotgun (WGS) entry which is preliminary data.</text>
</comment>
<feature type="signal peptide" evidence="3">
    <location>
        <begin position="1"/>
        <end position="25"/>
    </location>
</feature>
<evidence type="ECO:0000256" key="3">
    <source>
        <dbReference type="SAM" id="SignalP"/>
    </source>
</evidence>
<accession>A0A2C6JTP7</accession>
<dbReference type="RefSeq" id="XP_067916714.1">
    <property type="nucleotide sequence ID" value="XM_068071310.1"/>
</dbReference>
<evidence type="ECO:0000313" key="4">
    <source>
        <dbReference type="EMBL" id="PHJ14980.1"/>
    </source>
</evidence>
<dbReference type="GeneID" id="94434521"/>
<gene>
    <name evidence="4" type="ORF">CSUI_011209</name>
</gene>
<name>A0A2C6JTP7_9APIC</name>
<feature type="region of interest" description="Disordered" evidence="1">
    <location>
        <begin position="337"/>
        <end position="367"/>
    </location>
</feature>
<dbReference type="Proteomes" id="UP000221165">
    <property type="component" value="Unassembled WGS sequence"/>
</dbReference>
<organism evidence="4 5">
    <name type="scientific">Cystoisospora suis</name>
    <dbReference type="NCBI Taxonomy" id="483139"/>
    <lineage>
        <taxon>Eukaryota</taxon>
        <taxon>Sar</taxon>
        <taxon>Alveolata</taxon>
        <taxon>Apicomplexa</taxon>
        <taxon>Conoidasida</taxon>
        <taxon>Coccidia</taxon>
        <taxon>Eucoccidiorida</taxon>
        <taxon>Eimeriorina</taxon>
        <taxon>Sarcocystidae</taxon>
        <taxon>Cystoisospora</taxon>
    </lineage>
</organism>
<feature type="compositionally biased region" description="Basic and acidic residues" evidence="1">
    <location>
        <begin position="52"/>
        <end position="62"/>
    </location>
</feature>
<evidence type="ECO:0000256" key="2">
    <source>
        <dbReference type="SAM" id="Phobius"/>
    </source>
</evidence>
<feature type="compositionally biased region" description="Low complexity" evidence="1">
    <location>
        <begin position="33"/>
        <end position="46"/>
    </location>
</feature>
<sequence length="477" mass="51349">MAAAQLLSVLFLFVAFLSVATCVRGSTGSYTGQADDVSGDGVQVGVHASKGPRRDGGRDHHPNAGTPQRMEERGGSGSRKKDRSSATSTPGKSYRVSLSSRPRRATVKLLWHVASVFAASFILAIISAMCFTRDGGPKRAGMDRRSLSVEPQHVELELCSLLDPKDPSPNRGLLAGRSSEEVTSRFGSRLWWRQHAWLLAEVLVGLTAVVGIAVMTEGFIKKFSSSVADQGNSSTVVYTNGSIPADNATRDGVVSSLVEAQQEGQQQVTSSAKKNQTVQAVETGDRSNPSADPPVPAQQKGSFLANANDTMRAGNSMTDGGVVSPTLASVVDSAHRRTLRTLQPPEPATPPTNVVTNTTASKAPTSAEKSVGWTEISMTATLSCSDRFQLTAIATCWVTFPDSVSPQMREQVATVGYYFKFPRSFNFLDDARVKSFTKKVAESAFSEWNQTNFTCPYKVQKEFKVPVPEWFSLATPQ</sequence>
<evidence type="ECO:0008006" key="6">
    <source>
        <dbReference type="Google" id="ProtNLM"/>
    </source>
</evidence>
<feature type="region of interest" description="Disordered" evidence="1">
    <location>
        <begin position="264"/>
        <end position="301"/>
    </location>
</feature>
<dbReference type="AlphaFoldDB" id="A0A2C6JTP7"/>
<keyword evidence="2" id="KW-0472">Membrane</keyword>
<feature type="compositionally biased region" description="Polar residues" evidence="1">
    <location>
        <begin position="86"/>
        <end position="97"/>
    </location>
</feature>
<feature type="compositionally biased region" description="Polar residues" evidence="1">
    <location>
        <begin position="264"/>
        <end position="290"/>
    </location>
</feature>
<feature type="compositionally biased region" description="Low complexity" evidence="1">
    <location>
        <begin position="351"/>
        <end position="360"/>
    </location>
</feature>
<feature type="transmembrane region" description="Helical" evidence="2">
    <location>
        <begin position="196"/>
        <end position="215"/>
    </location>
</feature>
<evidence type="ECO:0000256" key="1">
    <source>
        <dbReference type="SAM" id="MobiDB-lite"/>
    </source>
</evidence>
<feature type="chain" id="PRO_5011999394" description="Transmembrane protein" evidence="3">
    <location>
        <begin position="26"/>
        <end position="477"/>
    </location>
</feature>
<keyword evidence="2" id="KW-1133">Transmembrane helix</keyword>
<feature type="transmembrane region" description="Helical" evidence="2">
    <location>
        <begin position="109"/>
        <end position="132"/>
    </location>
</feature>